<dbReference type="Proteomes" id="UP000198233">
    <property type="component" value="Chromosome"/>
</dbReference>
<dbReference type="PROSITE" id="PS50801">
    <property type="entry name" value="STAS"/>
    <property type="match status" value="1"/>
</dbReference>
<dbReference type="SUPFAM" id="SSF52091">
    <property type="entry name" value="SpoIIaa-like"/>
    <property type="match status" value="1"/>
</dbReference>
<evidence type="ECO:0000313" key="3">
    <source>
        <dbReference type="Proteomes" id="UP000198233"/>
    </source>
</evidence>
<protein>
    <submittedName>
        <fullName evidence="2">Phospholipid ABC transporter</fullName>
    </submittedName>
</protein>
<dbReference type="InterPro" id="IPR002645">
    <property type="entry name" value="STAS_dom"/>
</dbReference>
<dbReference type="InterPro" id="IPR058548">
    <property type="entry name" value="MlaB-like_STAS"/>
</dbReference>
<organism evidence="2 3">
    <name type="scientific">Shewanella marisflavi</name>
    <dbReference type="NCBI Taxonomy" id="260364"/>
    <lineage>
        <taxon>Bacteria</taxon>
        <taxon>Pseudomonadati</taxon>
        <taxon>Pseudomonadota</taxon>
        <taxon>Gammaproteobacteria</taxon>
        <taxon>Alteromonadales</taxon>
        <taxon>Shewanellaceae</taxon>
        <taxon>Shewanella</taxon>
    </lineage>
</organism>
<proteinExistence type="predicted"/>
<name>A0AAC9XPM2_9GAMM</name>
<dbReference type="CDD" id="cd07043">
    <property type="entry name" value="STAS_anti-anti-sigma_factors"/>
    <property type="match status" value="1"/>
</dbReference>
<dbReference type="RefSeq" id="WP_088905488.1">
    <property type="nucleotide sequence ID" value="NZ_CP022272.1"/>
</dbReference>
<dbReference type="PANTHER" id="PTHR35849:SF1">
    <property type="entry name" value="INTERMEMBRANE PHOSPHOLIPID TRANSPORT SYSTEM BINDING PROTEIN MLAB"/>
    <property type="match status" value="1"/>
</dbReference>
<evidence type="ECO:0000313" key="2">
    <source>
        <dbReference type="EMBL" id="ASJ98017.1"/>
    </source>
</evidence>
<dbReference type="Gene3D" id="3.30.750.24">
    <property type="entry name" value="STAS domain"/>
    <property type="match status" value="1"/>
</dbReference>
<dbReference type="EMBL" id="CP022272">
    <property type="protein sequence ID" value="ASJ98017.1"/>
    <property type="molecule type" value="Genomic_DNA"/>
</dbReference>
<dbReference type="KEGG" id="smav:CFF01_16260"/>
<reference evidence="2 3" key="1">
    <citation type="submission" date="2017-06" db="EMBL/GenBank/DDBJ databases">
        <title>Complete genome sequence of Shewanella marisflavi EP1 associated with anaerobic 2,4-dinitrotoluene reduction and salt tolerance.</title>
        <authorList>
            <person name="Huang J."/>
        </authorList>
    </citation>
    <scope>NUCLEOTIDE SEQUENCE [LARGE SCALE GENOMIC DNA]</scope>
    <source>
        <strain evidence="2 3">EP1</strain>
    </source>
</reference>
<dbReference type="Pfam" id="PF13466">
    <property type="entry name" value="STAS_2"/>
    <property type="match status" value="1"/>
</dbReference>
<dbReference type="InterPro" id="IPR052746">
    <property type="entry name" value="MlaB_ABC_Transporter"/>
</dbReference>
<dbReference type="AlphaFoldDB" id="A0AAC9XPM2"/>
<dbReference type="InterPro" id="IPR036513">
    <property type="entry name" value="STAS_dom_sf"/>
</dbReference>
<gene>
    <name evidence="2" type="ORF">CFF01_16260</name>
</gene>
<dbReference type="PANTHER" id="PTHR35849">
    <property type="entry name" value="BLR2341 PROTEIN"/>
    <property type="match status" value="1"/>
</dbReference>
<sequence>MLSFNQEAGVCRVSGELSQAAVVQLWPKLDGLLSQTSERLDLSGIVYSDSAGVALLLHLVAEHKAQGKTLALCCPPEQLKKLIDLYDLQDFFIEEAK</sequence>
<accession>A0AAC9XPM2</accession>
<evidence type="ECO:0000259" key="1">
    <source>
        <dbReference type="PROSITE" id="PS50801"/>
    </source>
</evidence>
<feature type="domain" description="STAS" evidence="1">
    <location>
        <begin position="10"/>
        <end position="97"/>
    </location>
</feature>